<evidence type="ECO:0000256" key="3">
    <source>
        <dbReference type="ARBA" id="ARBA00022559"/>
    </source>
</evidence>
<evidence type="ECO:0000256" key="2">
    <source>
        <dbReference type="ARBA" id="ARBA00013017"/>
    </source>
</evidence>
<feature type="domain" description="Thioredoxin" evidence="12">
    <location>
        <begin position="13"/>
        <end position="163"/>
    </location>
</feature>
<evidence type="ECO:0000256" key="1">
    <source>
        <dbReference type="ARBA" id="ARBA00003330"/>
    </source>
</evidence>
<dbReference type="PROSITE" id="PS51352">
    <property type="entry name" value="THIOREDOXIN_2"/>
    <property type="match status" value="1"/>
</dbReference>
<proteinExistence type="inferred from homology"/>
<evidence type="ECO:0000256" key="7">
    <source>
        <dbReference type="ARBA" id="ARBA00023284"/>
    </source>
</evidence>
<organism evidence="13 14">
    <name type="scientific">Allokutzneria oryzae</name>
    <dbReference type="NCBI Taxonomy" id="1378989"/>
    <lineage>
        <taxon>Bacteria</taxon>
        <taxon>Bacillati</taxon>
        <taxon>Actinomycetota</taxon>
        <taxon>Actinomycetes</taxon>
        <taxon>Pseudonocardiales</taxon>
        <taxon>Pseudonocardiaceae</taxon>
        <taxon>Allokutzneria</taxon>
    </lineage>
</organism>
<evidence type="ECO:0000256" key="9">
    <source>
        <dbReference type="ARBA" id="ARBA00038489"/>
    </source>
</evidence>
<evidence type="ECO:0000256" key="8">
    <source>
        <dbReference type="ARBA" id="ARBA00032824"/>
    </source>
</evidence>
<sequence length="164" mass="17736">MVAEVFPLADIGLPLGARVPDFTLPDARGRLVRLAERLRTGPVVLIFCRSEGCSCCAVRLRAYLRALPELAEFGAALITISPRPPVPTLSTEDEHRRSLDVLGDVEQRVFADFGLRRELSGEPVPATFVLDRQGVVRARHVGVDHGTTMEPADALAAVEAITLG</sequence>
<evidence type="ECO:0000256" key="11">
    <source>
        <dbReference type="ARBA" id="ARBA00049091"/>
    </source>
</evidence>
<dbReference type="PANTHER" id="PTHR42801:SF7">
    <property type="entry name" value="SLL1159 PROTEIN"/>
    <property type="match status" value="1"/>
</dbReference>
<comment type="similarity">
    <text evidence="9">Belongs to the peroxiredoxin family. BCP/PrxQ subfamily.</text>
</comment>
<dbReference type="Gene3D" id="3.40.30.10">
    <property type="entry name" value="Glutaredoxin"/>
    <property type="match status" value="1"/>
</dbReference>
<comment type="function">
    <text evidence="1">Thiol-specific peroxidase that catalyzes the reduction of hydrogen peroxide and organic hydroperoxides to water and alcohols, respectively. Plays a role in cell protection against oxidative stress by detoxifying peroxides and as sensor of hydrogen peroxide-mediated signaling events.</text>
</comment>
<dbReference type="Pfam" id="PF00578">
    <property type="entry name" value="AhpC-TSA"/>
    <property type="match status" value="1"/>
</dbReference>
<evidence type="ECO:0000256" key="6">
    <source>
        <dbReference type="ARBA" id="ARBA00023157"/>
    </source>
</evidence>
<keyword evidence="14" id="KW-1185">Reference proteome</keyword>
<evidence type="ECO:0000256" key="4">
    <source>
        <dbReference type="ARBA" id="ARBA00022862"/>
    </source>
</evidence>
<dbReference type="Proteomes" id="UP001589693">
    <property type="component" value="Unassembled WGS sequence"/>
</dbReference>
<dbReference type="EC" id="1.11.1.24" evidence="2"/>
<comment type="caution">
    <text evidence="13">The sequence shown here is derived from an EMBL/GenBank/DDBJ whole genome shotgun (WGS) entry which is preliminary data.</text>
</comment>
<keyword evidence="6" id="KW-1015">Disulfide bond</keyword>
<keyword evidence="3" id="KW-0575">Peroxidase</keyword>
<protein>
    <recommendedName>
        <fullName evidence="2">thioredoxin-dependent peroxiredoxin</fullName>
        <ecNumber evidence="2">1.11.1.24</ecNumber>
    </recommendedName>
    <alternativeName>
        <fullName evidence="10">Bacterioferritin comigratory protein</fullName>
    </alternativeName>
    <alternativeName>
        <fullName evidence="8">Thioredoxin peroxidase</fullName>
    </alternativeName>
</protein>
<dbReference type="InterPro" id="IPR050924">
    <property type="entry name" value="Peroxiredoxin_BCP/PrxQ"/>
</dbReference>
<dbReference type="EMBL" id="JBHLZU010000027">
    <property type="protein sequence ID" value="MFB9908689.1"/>
    <property type="molecule type" value="Genomic_DNA"/>
</dbReference>
<evidence type="ECO:0000259" key="12">
    <source>
        <dbReference type="PROSITE" id="PS51352"/>
    </source>
</evidence>
<evidence type="ECO:0000256" key="5">
    <source>
        <dbReference type="ARBA" id="ARBA00023002"/>
    </source>
</evidence>
<keyword evidence="5" id="KW-0560">Oxidoreductase</keyword>
<dbReference type="RefSeq" id="WP_377860615.1">
    <property type="nucleotide sequence ID" value="NZ_JBHLZU010000027.1"/>
</dbReference>
<dbReference type="SUPFAM" id="SSF52833">
    <property type="entry name" value="Thioredoxin-like"/>
    <property type="match status" value="1"/>
</dbReference>
<dbReference type="InterPro" id="IPR000866">
    <property type="entry name" value="AhpC/TSA"/>
</dbReference>
<evidence type="ECO:0000313" key="14">
    <source>
        <dbReference type="Proteomes" id="UP001589693"/>
    </source>
</evidence>
<dbReference type="InterPro" id="IPR013766">
    <property type="entry name" value="Thioredoxin_domain"/>
</dbReference>
<dbReference type="InterPro" id="IPR036249">
    <property type="entry name" value="Thioredoxin-like_sf"/>
</dbReference>
<accession>A0ABV6A8X2</accession>
<reference evidence="13 14" key="1">
    <citation type="submission" date="2024-09" db="EMBL/GenBank/DDBJ databases">
        <authorList>
            <person name="Sun Q."/>
            <person name="Mori K."/>
        </authorList>
    </citation>
    <scope>NUCLEOTIDE SEQUENCE [LARGE SCALE GENOMIC DNA]</scope>
    <source>
        <strain evidence="13 14">TBRC 7907</strain>
    </source>
</reference>
<keyword evidence="7" id="KW-0676">Redox-active center</keyword>
<keyword evidence="4" id="KW-0049">Antioxidant</keyword>
<evidence type="ECO:0000256" key="10">
    <source>
        <dbReference type="ARBA" id="ARBA00041373"/>
    </source>
</evidence>
<name>A0ABV6A8X2_9PSEU</name>
<evidence type="ECO:0000313" key="13">
    <source>
        <dbReference type="EMBL" id="MFB9908689.1"/>
    </source>
</evidence>
<gene>
    <name evidence="13" type="ORF">ACFFQA_32535</name>
</gene>
<comment type="catalytic activity">
    <reaction evidence="11">
        <text>a hydroperoxide + [thioredoxin]-dithiol = an alcohol + [thioredoxin]-disulfide + H2O</text>
        <dbReference type="Rhea" id="RHEA:62620"/>
        <dbReference type="Rhea" id="RHEA-COMP:10698"/>
        <dbReference type="Rhea" id="RHEA-COMP:10700"/>
        <dbReference type="ChEBI" id="CHEBI:15377"/>
        <dbReference type="ChEBI" id="CHEBI:29950"/>
        <dbReference type="ChEBI" id="CHEBI:30879"/>
        <dbReference type="ChEBI" id="CHEBI:35924"/>
        <dbReference type="ChEBI" id="CHEBI:50058"/>
        <dbReference type="EC" id="1.11.1.24"/>
    </reaction>
</comment>
<dbReference type="PANTHER" id="PTHR42801">
    <property type="entry name" value="THIOREDOXIN-DEPENDENT PEROXIDE REDUCTASE"/>
    <property type="match status" value="1"/>
</dbReference>